<keyword evidence="8 12" id="KW-0808">Transferase</keyword>
<evidence type="ECO:0000256" key="5">
    <source>
        <dbReference type="ARBA" id="ARBA00022490"/>
    </source>
</evidence>
<keyword evidence="5 12" id="KW-0963">Cytoplasm</keyword>
<dbReference type="PANTHER" id="PTHR30027">
    <property type="entry name" value="RIBOSOMAL RNA SMALL SUBUNIT METHYLTRANSFERASE E"/>
    <property type="match status" value="1"/>
</dbReference>
<dbReference type="Pfam" id="PF04452">
    <property type="entry name" value="Methyltrans_RNA"/>
    <property type="match status" value="1"/>
</dbReference>
<dbReference type="InterPro" id="IPR015947">
    <property type="entry name" value="PUA-like_sf"/>
</dbReference>
<dbReference type="PIRSF" id="PIRSF015601">
    <property type="entry name" value="MTase_slr0722"/>
    <property type="match status" value="1"/>
</dbReference>
<keyword evidence="15" id="KW-1185">Reference proteome</keyword>
<organism evidence="14 15">
    <name type="scientific">Amylolactobacillus amylotrophicus DSM 20534</name>
    <dbReference type="NCBI Taxonomy" id="1423722"/>
    <lineage>
        <taxon>Bacteria</taxon>
        <taxon>Bacillati</taxon>
        <taxon>Bacillota</taxon>
        <taxon>Bacilli</taxon>
        <taxon>Lactobacillales</taxon>
        <taxon>Lactobacillaceae</taxon>
        <taxon>Amylolactobacillus</taxon>
    </lineage>
</organism>
<dbReference type="SUPFAM" id="SSF75217">
    <property type="entry name" value="alpha/beta knot"/>
    <property type="match status" value="1"/>
</dbReference>
<keyword evidence="9 12" id="KW-0949">S-adenosyl-L-methionine</keyword>
<dbReference type="CDD" id="cd18084">
    <property type="entry name" value="RsmE-like"/>
    <property type="match status" value="1"/>
</dbReference>
<dbReference type="InterPro" id="IPR029026">
    <property type="entry name" value="tRNA_m1G_MTases_N"/>
</dbReference>
<evidence type="ECO:0000256" key="3">
    <source>
        <dbReference type="ARBA" id="ARBA00012328"/>
    </source>
</evidence>
<dbReference type="Gene3D" id="3.40.1280.10">
    <property type="match status" value="1"/>
</dbReference>
<evidence type="ECO:0000256" key="8">
    <source>
        <dbReference type="ARBA" id="ARBA00022679"/>
    </source>
</evidence>
<dbReference type="PANTHER" id="PTHR30027:SF3">
    <property type="entry name" value="16S RRNA (URACIL(1498)-N(3))-METHYLTRANSFERASE"/>
    <property type="match status" value="1"/>
</dbReference>
<keyword evidence="7 12" id="KW-0489">Methyltransferase</keyword>
<feature type="domain" description="Ribosomal RNA small subunit methyltransferase E methyltransferase" evidence="13">
    <location>
        <begin position="76"/>
        <end position="243"/>
    </location>
</feature>
<evidence type="ECO:0000256" key="7">
    <source>
        <dbReference type="ARBA" id="ARBA00022603"/>
    </source>
</evidence>
<evidence type="ECO:0000256" key="6">
    <source>
        <dbReference type="ARBA" id="ARBA00022552"/>
    </source>
</evidence>
<evidence type="ECO:0000256" key="12">
    <source>
        <dbReference type="PIRNR" id="PIRNR015601"/>
    </source>
</evidence>
<evidence type="ECO:0000256" key="1">
    <source>
        <dbReference type="ARBA" id="ARBA00004496"/>
    </source>
</evidence>
<accession>A0A0R1GW07</accession>
<evidence type="ECO:0000256" key="9">
    <source>
        <dbReference type="ARBA" id="ARBA00022691"/>
    </source>
</evidence>
<evidence type="ECO:0000313" key="14">
    <source>
        <dbReference type="EMBL" id="KRK38460.1"/>
    </source>
</evidence>
<dbReference type="GO" id="GO:0070042">
    <property type="term" value="F:rRNA (uridine-N3-)-methyltransferase activity"/>
    <property type="evidence" value="ECO:0007669"/>
    <property type="project" value="TreeGrafter"/>
</dbReference>
<keyword evidence="6 12" id="KW-0698">rRNA processing</keyword>
<dbReference type="GO" id="GO:0070475">
    <property type="term" value="P:rRNA base methylation"/>
    <property type="evidence" value="ECO:0007669"/>
    <property type="project" value="TreeGrafter"/>
</dbReference>
<dbReference type="Proteomes" id="UP000050909">
    <property type="component" value="Unassembled WGS sequence"/>
</dbReference>
<comment type="catalytic activity">
    <reaction evidence="11 12">
        <text>uridine(1498) in 16S rRNA + S-adenosyl-L-methionine = N(3)-methyluridine(1498) in 16S rRNA + S-adenosyl-L-homocysteine + H(+)</text>
        <dbReference type="Rhea" id="RHEA:42920"/>
        <dbReference type="Rhea" id="RHEA-COMP:10283"/>
        <dbReference type="Rhea" id="RHEA-COMP:10284"/>
        <dbReference type="ChEBI" id="CHEBI:15378"/>
        <dbReference type="ChEBI" id="CHEBI:57856"/>
        <dbReference type="ChEBI" id="CHEBI:59789"/>
        <dbReference type="ChEBI" id="CHEBI:65315"/>
        <dbReference type="ChEBI" id="CHEBI:74502"/>
        <dbReference type="EC" id="2.1.1.193"/>
    </reaction>
</comment>
<dbReference type="InterPro" id="IPR029028">
    <property type="entry name" value="Alpha/beta_knot_MTases"/>
</dbReference>
<evidence type="ECO:0000313" key="15">
    <source>
        <dbReference type="Proteomes" id="UP000050909"/>
    </source>
</evidence>
<evidence type="ECO:0000256" key="11">
    <source>
        <dbReference type="ARBA" id="ARBA00047944"/>
    </source>
</evidence>
<sequence>MAEMQHYFIEKTASINDQIILDGEIAHRIVKVRRSQVSDEIELVDAEHNAYVAVIMALKGNEVLVKVVREAVLNPELPVSSTIVVGTSKGDKNEFIIQKATEMGVQHIIFFNADYSISRIKSDKIDKKLSRYQKIAQQAAEQSRRENIPTVRLIDKLSELSFTDYDTRLIAYEEAAKQHEHSALREALTALRPSQRIIMVFGPEGGISPLEIGFLESKQFKAAALGNRILRVETAPLYFLSALSYQLEMS</sequence>
<gene>
    <name evidence="14" type="ORF">FC62_GL000146</name>
</gene>
<dbReference type="SUPFAM" id="SSF88697">
    <property type="entry name" value="PUA domain-like"/>
    <property type="match status" value="1"/>
</dbReference>
<dbReference type="InterPro" id="IPR006700">
    <property type="entry name" value="RsmE"/>
</dbReference>
<dbReference type="NCBIfam" id="TIGR00046">
    <property type="entry name" value="RsmE family RNA methyltransferase"/>
    <property type="match status" value="1"/>
</dbReference>
<reference evidence="14 15" key="1">
    <citation type="journal article" date="2015" name="Genome Announc.">
        <title>Expanding the biotechnology potential of lactobacilli through comparative genomics of 213 strains and associated genera.</title>
        <authorList>
            <person name="Sun Z."/>
            <person name="Harris H.M."/>
            <person name="McCann A."/>
            <person name="Guo C."/>
            <person name="Argimon S."/>
            <person name="Zhang W."/>
            <person name="Yang X."/>
            <person name="Jeffery I.B."/>
            <person name="Cooney J.C."/>
            <person name="Kagawa T.F."/>
            <person name="Liu W."/>
            <person name="Song Y."/>
            <person name="Salvetti E."/>
            <person name="Wrobel A."/>
            <person name="Rasinkangas P."/>
            <person name="Parkhill J."/>
            <person name="Rea M.C."/>
            <person name="O'Sullivan O."/>
            <person name="Ritari J."/>
            <person name="Douillard F.P."/>
            <person name="Paul Ross R."/>
            <person name="Yang R."/>
            <person name="Briner A.E."/>
            <person name="Felis G.E."/>
            <person name="de Vos W.M."/>
            <person name="Barrangou R."/>
            <person name="Klaenhammer T.R."/>
            <person name="Caufield P.W."/>
            <person name="Cui Y."/>
            <person name="Zhang H."/>
            <person name="O'Toole P.W."/>
        </authorList>
    </citation>
    <scope>NUCLEOTIDE SEQUENCE [LARGE SCALE GENOMIC DNA]</scope>
    <source>
        <strain evidence="14 15">DSM 20534</strain>
    </source>
</reference>
<evidence type="ECO:0000259" key="13">
    <source>
        <dbReference type="Pfam" id="PF04452"/>
    </source>
</evidence>
<dbReference type="EMBL" id="AZCV01000001">
    <property type="protein sequence ID" value="KRK38460.1"/>
    <property type="molecule type" value="Genomic_DNA"/>
</dbReference>
<comment type="function">
    <text evidence="10 12">Specifically methylates the N3 position of the uracil ring of uridine 1498 (m3U1498) in 16S rRNA. Acts on the fully assembled 30S ribosomal subunit.</text>
</comment>
<dbReference type="EC" id="2.1.1.193" evidence="3 12"/>
<evidence type="ECO:0000256" key="2">
    <source>
        <dbReference type="ARBA" id="ARBA00005528"/>
    </source>
</evidence>
<comment type="subcellular location">
    <subcellularLocation>
        <location evidence="1 12">Cytoplasm</location>
    </subcellularLocation>
</comment>
<comment type="caution">
    <text evidence="14">The sequence shown here is derived from an EMBL/GenBank/DDBJ whole genome shotgun (WGS) entry which is preliminary data.</text>
</comment>
<comment type="similarity">
    <text evidence="2 12">Belongs to the RNA methyltransferase RsmE family.</text>
</comment>
<dbReference type="PATRIC" id="fig|1423722.3.peg.150"/>
<dbReference type="InterPro" id="IPR046886">
    <property type="entry name" value="RsmE_MTase_dom"/>
</dbReference>
<evidence type="ECO:0000256" key="4">
    <source>
        <dbReference type="ARBA" id="ARBA00013673"/>
    </source>
</evidence>
<proteinExistence type="inferred from homology"/>
<dbReference type="GO" id="GO:0005737">
    <property type="term" value="C:cytoplasm"/>
    <property type="evidence" value="ECO:0007669"/>
    <property type="project" value="UniProtKB-SubCell"/>
</dbReference>
<evidence type="ECO:0000256" key="10">
    <source>
        <dbReference type="ARBA" id="ARBA00025699"/>
    </source>
</evidence>
<name>A0A0R1GW07_9LACO</name>
<protein>
    <recommendedName>
        <fullName evidence="4 12">Ribosomal RNA small subunit methyltransferase E</fullName>
        <ecNumber evidence="3 12">2.1.1.193</ecNumber>
    </recommendedName>
</protein>
<dbReference type="AlphaFoldDB" id="A0A0R1GW07"/>